<dbReference type="EMBL" id="FXUL01000034">
    <property type="protein sequence ID" value="SMP80146.1"/>
    <property type="molecule type" value="Genomic_DNA"/>
</dbReference>
<comment type="caution">
    <text evidence="1">The sequence shown here is derived from an EMBL/GenBank/DDBJ whole genome shotgun (WGS) entry which is preliminary data.</text>
</comment>
<keyword evidence="2" id="KW-1185">Reference proteome</keyword>
<reference evidence="1 2" key="1">
    <citation type="submission" date="2017-05" db="EMBL/GenBank/DDBJ databases">
        <authorList>
            <person name="Varghese N."/>
            <person name="Submissions S."/>
        </authorList>
    </citation>
    <scope>NUCLEOTIDE SEQUENCE [LARGE SCALE GENOMIC DNA]</scope>
    <source>
        <strain evidence="1 2">DSM 26001</strain>
    </source>
</reference>
<evidence type="ECO:0000313" key="2">
    <source>
        <dbReference type="Proteomes" id="UP001158049"/>
    </source>
</evidence>
<organism evidence="1 2">
    <name type="scientific">Noviherbaspirillum suwonense</name>
    <dbReference type="NCBI Taxonomy" id="1224511"/>
    <lineage>
        <taxon>Bacteria</taxon>
        <taxon>Pseudomonadati</taxon>
        <taxon>Pseudomonadota</taxon>
        <taxon>Betaproteobacteria</taxon>
        <taxon>Burkholderiales</taxon>
        <taxon>Oxalobacteraceae</taxon>
        <taxon>Noviherbaspirillum</taxon>
    </lineage>
</organism>
<accession>A0ABY1QT56</accession>
<dbReference type="PROSITE" id="PS51257">
    <property type="entry name" value="PROKAR_LIPOPROTEIN"/>
    <property type="match status" value="1"/>
</dbReference>
<proteinExistence type="predicted"/>
<evidence type="ECO:0008006" key="3">
    <source>
        <dbReference type="Google" id="ProtNLM"/>
    </source>
</evidence>
<evidence type="ECO:0000313" key="1">
    <source>
        <dbReference type="EMBL" id="SMP80146.1"/>
    </source>
</evidence>
<dbReference type="RefSeq" id="WP_283445410.1">
    <property type="nucleotide sequence ID" value="NZ_FXUL01000034.1"/>
</dbReference>
<gene>
    <name evidence="1" type="ORF">SAMN06295970_13421</name>
</gene>
<dbReference type="Proteomes" id="UP001158049">
    <property type="component" value="Unassembled WGS sequence"/>
</dbReference>
<name>A0ABY1QT56_9BURK</name>
<protein>
    <recommendedName>
        <fullName evidence="3">Lipoprotein</fullName>
    </recommendedName>
</protein>
<sequence length="182" mass="19333">MPSRILVPLIAALGLAGCATTLQDVNQGLSGLNNTLAAVSRAPSGTLPSRPVPIAPQMSAEQQASLLQALQGQQGDKRIASSLREASPTIKTVLEKRACNSSASTAVYTAPGRDFASLLPMSYTPYHNKAACLSVARIHGWKMQALNALSFEVVYLADDSGETIKMDHEVVKQPDGAWLFSR</sequence>